<dbReference type="EMBL" id="BJNG01000003">
    <property type="protein sequence ID" value="GEC18057.1"/>
    <property type="molecule type" value="Genomic_DNA"/>
</dbReference>
<dbReference type="GO" id="GO:0006355">
    <property type="term" value="P:regulation of DNA-templated transcription"/>
    <property type="evidence" value="ECO:0007669"/>
    <property type="project" value="InterPro"/>
</dbReference>
<feature type="domain" description="HTH luxR-type" evidence="3">
    <location>
        <begin position="864"/>
        <end position="929"/>
    </location>
</feature>
<dbReference type="InterPro" id="IPR041664">
    <property type="entry name" value="AAA_16"/>
</dbReference>
<evidence type="ECO:0000313" key="4">
    <source>
        <dbReference type="EMBL" id="GEC18057.1"/>
    </source>
</evidence>
<dbReference type="PANTHER" id="PTHR16305:SF35">
    <property type="entry name" value="TRANSCRIPTIONAL ACTIVATOR DOMAIN"/>
    <property type="match status" value="1"/>
</dbReference>
<dbReference type="AlphaFoldDB" id="A0A4Y3WGD2"/>
<dbReference type="GO" id="GO:0005737">
    <property type="term" value="C:cytoplasm"/>
    <property type="evidence" value="ECO:0007669"/>
    <property type="project" value="TreeGrafter"/>
</dbReference>
<reference evidence="4 5" key="1">
    <citation type="submission" date="2019-06" db="EMBL/GenBank/DDBJ databases">
        <title>Whole genome shotgun sequence of Pseudonocardia hydrocarbonoxydans NBRC 14498.</title>
        <authorList>
            <person name="Hosoyama A."/>
            <person name="Uohara A."/>
            <person name="Ohji S."/>
            <person name="Ichikawa N."/>
        </authorList>
    </citation>
    <scope>NUCLEOTIDE SEQUENCE [LARGE SCALE GENOMIC DNA]</scope>
    <source>
        <strain evidence="4 5">NBRC 14498</strain>
    </source>
</reference>
<proteinExistence type="predicted"/>
<dbReference type="Pfam" id="PF13191">
    <property type="entry name" value="AAA_16"/>
    <property type="match status" value="1"/>
</dbReference>
<dbReference type="Proteomes" id="UP000320338">
    <property type="component" value="Unassembled WGS sequence"/>
</dbReference>
<evidence type="ECO:0000313" key="5">
    <source>
        <dbReference type="Proteomes" id="UP000320338"/>
    </source>
</evidence>
<evidence type="ECO:0000259" key="3">
    <source>
        <dbReference type="PROSITE" id="PS50043"/>
    </source>
</evidence>
<dbReference type="SUPFAM" id="SSF52540">
    <property type="entry name" value="P-loop containing nucleoside triphosphate hydrolases"/>
    <property type="match status" value="1"/>
</dbReference>
<dbReference type="GO" id="GO:0005524">
    <property type="term" value="F:ATP binding"/>
    <property type="evidence" value="ECO:0007669"/>
    <property type="project" value="UniProtKB-KW"/>
</dbReference>
<dbReference type="PANTHER" id="PTHR16305">
    <property type="entry name" value="TESTICULAR SOLUBLE ADENYLYL CYCLASE"/>
    <property type="match status" value="1"/>
</dbReference>
<dbReference type="PRINTS" id="PR00038">
    <property type="entry name" value="HTHLUXR"/>
</dbReference>
<dbReference type="Gene3D" id="1.10.10.10">
    <property type="entry name" value="Winged helix-like DNA-binding domain superfamily/Winged helix DNA-binding domain"/>
    <property type="match status" value="1"/>
</dbReference>
<sequence length="933" mass="97686">MTAGAAVPQNPRMSPWPLVGRAEPLAELRAELDGGGPAVLLVGGEPGIGKTRLATELVAGARCPVLAGRADPDEGAPPLWPWLQVLAGRPERAALDAEDPRPADVPSLARAARTLAFEAVLDGLVRSTADTGLVVVLEDLHWADEATLHLLRLAVGRPGLVVVGTYRSTEQGPALRDTLTELRRHGGTRTVTLRPWTVHDVAALLPADAHPSWAAVLARAGSGNPLQVGSLLTTLLDAGRAGTPAPADGSWPLGVPDDLADGTAARLARLDPAARLAVEVAAVAGTGCSPEHVAVLTGEPGDAALAGLETGVAAGLLAAEGPLSFAPAHALLREAVYARLPAARRLRWHARLADAVEAGELPGEAVTHRLRAATDAAGRAAAVRACRTSAAGALAATAFDRAVTLLDAALALPGGEPAVRAAVLLEAAEADFAAGRPEEAVRRCREAAALRPGPAALVRAALVVRGISGPHNADLVELCDIALQAVDPADRAARARLLAQRALARTEVLGHDDLDADSAEALRLAEESGSPAALSDALRARQEAVSGPAGVTERLAIAARMVALDGGPADNELWGRLWRVDAAFQLGAVEVVDSELAHLDALAERLGWPLAAWHAHRLRAARYLLAGRFPEAEDQADRALAAAARTGDRSAIGIDGAFRSELRHLQGDHTRVRELAHRGERIGAARLPIFWADLGVRLLDAGDVDRAHRFLDLLRQALDGLRRDGRWLTTVVRTAELAVRFDDHDTAARAVELATPFAAHYVAGGSGSVRCDGSVSRALGIVAAALGRTAEAERRLVDAVAMEDRIGALPYRVLSETALARLLADRDPERAGGLARRAADTARRLGMPPALAAAQDVLSRLRDARRSAVPLTAREREVLARLAGGRTNRQIAEELVLSERTVETHVTHVLGKLGVGNRTEAAAWAARHGHTDA</sequence>
<dbReference type="Pfam" id="PF00196">
    <property type="entry name" value="GerE"/>
    <property type="match status" value="1"/>
</dbReference>
<keyword evidence="1" id="KW-0547">Nucleotide-binding</keyword>
<organism evidence="4 5">
    <name type="scientific">Pseudonocardia hydrocarbonoxydans</name>
    <dbReference type="NCBI Taxonomy" id="76726"/>
    <lineage>
        <taxon>Bacteria</taxon>
        <taxon>Bacillati</taxon>
        <taxon>Actinomycetota</taxon>
        <taxon>Actinomycetes</taxon>
        <taxon>Pseudonocardiales</taxon>
        <taxon>Pseudonocardiaceae</taxon>
        <taxon>Pseudonocardia</taxon>
    </lineage>
</organism>
<keyword evidence="5" id="KW-1185">Reference proteome</keyword>
<dbReference type="PROSITE" id="PS50043">
    <property type="entry name" value="HTH_LUXR_2"/>
    <property type="match status" value="1"/>
</dbReference>
<dbReference type="InterPro" id="IPR016032">
    <property type="entry name" value="Sig_transdc_resp-reg_C-effctor"/>
</dbReference>
<dbReference type="CDD" id="cd06170">
    <property type="entry name" value="LuxR_C_like"/>
    <property type="match status" value="1"/>
</dbReference>
<accession>A0A4Y3WGD2</accession>
<dbReference type="SMART" id="SM00421">
    <property type="entry name" value="HTH_LUXR"/>
    <property type="match status" value="1"/>
</dbReference>
<evidence type="ECO:0000256" key="2">
    <source>
        <dbReference type="ARBA" id="ARBA00022840"/>
    </source>
</evidence>
<dbReference type="GO" id="GO:0003677">
    <property type="term" value="F:DNA binding"/>
    <property type="evidence" value="ECO:0007669"/>
    <property type="project" value="InterPro"/>
</dbReference>
<dbReference type="PROSITE" id="PS00622">
    <property type="entry name" value="HTH_LUXR_1"/>
    <property type="match status" value="1"/>
</dbReference>
<comment type="caution">
    <text evidence="4">The sequence shown here is derived from an EMBL/GenBank/DDBJ whole genome shotgun (WGS) entry which is preliminary data.</text>
</comment>
<dbReference type="InterPro" id="IPR011990">
    <property type="entry name" value="TPR-like_helical_dom_sf"/>
</dbReference>
<dbReference type="SUPFAM" id="SSF48452">
    <property type="entry name" value="TPR-like"/>
    <property type="match status" value="1"/>
</dbReference>
<evidence type="ECO:0000256" key="1">
    <source>
        <dbReference type="ARBA" id="ARBA00022741"/>
    </source>
</evidence>
<gene>
    <name evidence="4" type="ORF">PHY01_03400</name>
</gene>
<name>A0A4Y3WGD2_9PSEU</name>
<dbReference type="InterPro" id="IPR000792">
    <property type="entry name" value="Tscrpt_reg_LuxR_C"/>
</dbReference>
<dbReference type="SUPFAM" id="SSF46894">
    <property type="entry name" value="C-terminal effector domain of the bipartite response regulators"/>
    <property type="match status" value="1"/>
</dbReference>
<dbReference type="GO" id="GO:0004016">
    <property type="term" value="F:adenylate cyclase activity"/>
    <property type="evidence" value="ECO:0007669"/>
    <property type="project" value="TreeGrafter"/>
</dbReference>
<keyword evidence="2" id="KW-0067">ATP-binding</keyword>
<protein>
    <recommendedName>
        <fullName evidence="3">HTH luxR-type domain-containing protein</fullName>
    </recommendedName>
</protein>
<dbReference type="InterPro" id="IPR036388">
    <property type="entry name" value="WH-like_DNA-bd_sf"/>
</dbReference>
<dbReference type="InterPro" id="IPR027417">
    <property type="entry name" value="P-loop_NTPase"/>
</dbReference>